<gene>
    <name evidence="1" type="ORF">HNQ39_004762</name>
</gene>
<organism evidence="1 2">
    <name type="scientific">Armatimonas rosea</name>
    <dbReference type="NCBI Taxonomy" id="685828"/>
    <lineage>
        <taxon>Bacteria</taxon>
        <taxon>Bacillati</taxon>
        <taxon>Armatimonadota</taxon>
        <taxon>Armatimonadia</taxon>
        <taxon>Armatimonadales</taxon>
        <taxon>Armatimonadaceae</taxon>
        <taxon>Armatimonas</taxon>
    </lineage>
</organism>
<sequence length="270" mass="30382">MKLQALLDSFRRDGFVVLEEVIDPAHCDTLCEKMLADVAAILQRPDVPFNFNKGNIQQAPPPFAPYLFDDVLFNPKIIEVTKAIVGPGVKNNFYSGNTALPGEHFQPVHPDVAQLWQGLEHATPTFGIVINVPVVDMGPENGATQLWPGTHKDTHYFHGDGSARVADEHLAAWREKHPPIQPTVKRGSVVLRDIRLWHAGMPNRTDQPRPMIAMIHWCGWFADWDGIEIPERSRSFFENKALHTNIKVVPDNQFDHIKHGGAYDLQEDPS</sequence>
<dbReference type="GO" id="GO:0016706">
    <property type="term" value="F:2-oxoglutarate-dependent dioxygenase activity"/>
    <property type="evidence" value="ECO:0007669"/>
    <property type="project" value="UniProtKB-ARBA"/>
</dbReference>
<dbReference type="RefSeq" id="WP_184202730.1">
    <property type="nucleotide sequence ID" value="NZ_JACHGW010000005.1"/>
</dbReference>
<evidence type="ECO:0000313" key="2">
    <source>
        <dbReference type="Proteomes" id="UP000520814"/>
    </source>
</evidence>
<accession>A0A7W9SV62</accession>
<proteinExistence type="predicted"/>
<protein>
    <recommendedName>
        <fullName evidence="3">Phytanoyl-CoA dioxygenase family protein</fullName>
    </recommendedName>
</protein>
<dbReference type="InterPro" id="IPR008775">
    <property type="entry name" value="Phytyl_CoA_dOase-like"/>
</dbReference>
<dbReference type="Pfam" id="PF05721">
    <property type="entry name" value="PhyH"/>
    <property type="match status" value="1"/>
</dbReference>
<reference evidence="1 2" key="1">
    <citation type="submission" date="2020-08" db="EMBL/GenBank/DDBJ databases">
        <title>Genomic Encyclopedia of Type Strains, Phase IV (KMG-IV): sequencing the most valuable type-strain genomes for metagenomic binning, comparative biology and taxonomic classification.</title>
        <authorList>
            <person name="Goeker M."/>
        </authorList>
    </citation>
    <scope>NUCLEOTIDE SEQUENCE [LARGE SCALE GENOMIC DNA]</scope>
    <source>
        <strain evidence="1 2">DSM 23562</strain>
    </source>
</reference>
<dbReference type="PANTHER" id="PTHR37563:SF2">
    <property type="entry name" value="PHYTANOYL-COA DIOXYGENASE FAMILY PROTEIN (AFU_ORTHOLOGUE AFUA_2G03330)"/>
    <property type="match status" value="1"/>
</dbReference>
<dbReference type="PANTHER" id="PTHR37563">
    <property type="entry name" value="PHYTANOYL-COA DIOXYGENASE FAMILY PROTEIN (AFU_ORTHOLOGUE AFUA_2G03330)"/>
    <property type="match status" value="1"/>
</dbReference>
<dbReference type="SUPFAM" id="SSF51197">
    <property type="entry name" value="Clavaminate synthase-like"/>
    <property type="match status" value="1"/>
</dbReference>
<dbReference type="Proteomes" id="UP000520814">
    <property type="component" value="Unassembled WGS sequence"/>
</dbReference>
<dbReference type="AlphaFoldDB" id="A0A7W9SV62"/>
<comment type="caution">
    <text evidence="1">The sequence shown here is derived from an EMBL/GenBank/DDBJ whole genome shotgun (WGS) entry which is preliminary data.</text>
</comment>
<keyword evidence="2" id="KW-1185">Reference proteome</keyword>
<evidence type="ECO:0008006" key="3">
    <source>
        <dbReference type="Google" id="ProtNLM"/>
    </source>
</evidence>
<dbReference type="InterPro" id="IPR051961">
    <property type="entry name" value="Fungal_Metabolite_Diox"/>
</dbReference>
<name>A0A7W9SV62_ARMRO</name>
<evidence type="ECO:0000313" key="1">
    <source>
        <dbReference type="EMBL" id="MBB6052930.1"/>
    </source>
</evidence>
<dbReference type="Gene3D" id="2.60.120.620">
    <property type="entry name" value="q2cbj1_9rhob like domain"/>
    <property type="match status" value="1"/>
</dbReference>
<dbReference type="EMBL" id="JACHGW010000005">
    <property type="protein sequence ID" value="MBB6052930.1"/>
    <property type="molecule type" value="Genomic_DNA"/>
</dbReference>